<dbReference type="InterPro" id="IPR009001">
    <property type="entry name" value="Transl_elong_EF1A/Init_IF2_C"/>
</dbReference>
<evidence type="ECO:0000313" key="4">
    <source>
        <dbReference type="EMBL" id="AQK42937.1"/>
    </source>
</evidence>
<dbReference type="InterPro" id="IPR054696">
    <property type="entry name" value="GTP-eEF1A_C"/>
</dbReference>
<keyword evidence="1" id="KW-0547">Nucleotide-binding</keyword>
<evidence type="ECO:0000259" key="3">
    <source>
        <dbReference type="Pfam" id="PF22594"/>
    </source>
</evidence>
<keyword evidence="4" id="KW-0648">Protein biosynthesis</keyword>
<sequence>MNRGGGSQIGGGSGESGMVVAQLGAGAAAAELWGERQPAAESWRRGNRGHPGEGLYALAANPVGAVSEFIAQLQILELLDNAIFTAGYKAVLHIHSVVEECEIVELIEEIGMKKKKEEDPKKKKPKRKPLFVKNGAIVVCRIQVNNLICIEKFSDFPQLGRFTLRTEGKTVAVGKVVDIPPAGSPTF</sequence>
<dbReference type="AlphaFoldDB" id="A0A1D6J4Q1"/>
<evidence type="ECO:0000256" key="1">
    <source>
        <dbReference type="ARBA" id="ARBA00022741"/>
    </source>
</evidence>
<dbReference type="FunFam" id="2.40.30.10:FF:000077">
    <property type="entry name" value="Putative translation elongation/initiation factor family protein"/>
    <property type="match status" value="1"/>
</dbReference>
<accession>A0A1D6J4Q1</accession>
<organism evidence="4">
    <name type="scientific">Zea mays</name>
    <name type="common">Maize</name>
    <dbReference type="NCBI Taxonomy" id="4577"/>
    <lineage>
        <taxon>Eukaryota</taxon>
        <taxon>Viridiplantae</taxon>
        <taxon>Streptophyta</taxon>
        <taxon>Embryophyta</taxon>
        <taxon>Tracheophyta</taxon>
        <taxon>Spermatophyta</taxon>
        <taxon>Magnoliopsida</taxon>
        <taxon>Liliopsida</taxon>
        <taxon>Poales</taxon>
        <taxon>Poaceae</taxon>
        <taxon>PACMAD clade</taxon>
        <taxon>Panicoideae</taxon>
        <taxon>Andropogonodae</taxon>
        <taxon>Andropogoneae</taxon>
        <taxon>Tripsacinae</taxon>
        <taxon>Zea</taxon>
    </lineage>
</organism>
<dbReference type="Pfam" id="PF22594">
    <property type="entry name" value="GTP-eEF1A_C"/>
    <property type="match status" value="1"/>
</dbReference>
<keyword evidence="4" id="KW-0396">Initiation factor</keyword>
<dbReference type="CDD" id="cd03704">
    <property type="entry name" value="eRF3_C_III"/>
    <property type="match status" value="1"/>
</dbReference>
<name>A0A1D6J4Q1_MAIZE</name>
<dbReference type="GO" id="GO:0005525">
    <property type="term" value="F:GTP binding"/>
    <property type="evidence" value="ECO:0007669"/>
    <property type="project" value="UniProtKB-KW"/>
</dbReference>
<dbReference type="PANTHER" id="PTHR23115">
    <property type="entry name" value="TRANSLATION FACTOR"/>
    <property type="match status" value="1"/>
</dbReference>
<dbReference type="Gene3D" id="2.40.30.10">
    <property type="entry name" value="Translation factors"/>
    <property type="match status" value="1"/>
</dbReference>
<reference evidence="4" key="1">
    <citation type="submission" date="2015-12" db="EMBL/GenBank/DDBJ databases">
        <title>Update maize B73 reference genome by single molecule sequencing technologies.</title>
        <authorList>
            <consortium name="Maize Genome Sequencing Project"/>
            <person name="Ware D."/>
        </authorList>
    </citation>
    <scope>NUCLEOTIDE SEQUENCE</scope>
    <source>
        <tissue evidence="4">Seedling</tissue>
    </source>
</reference>
<gene>
    <name evidence="4" type="ORF">ZEAMMB73_Zm00001d025100</name>
</gene>
<evidence type="ECO:0000256" key="2">
    <source>
        <dbReference type="ARBA" id="ARBA00023134"/>
    </source>
</evidence>
<dbReference type="InterPro" id="IPR050100">
    <property type="entry name" value="TRAFAC_GTPase_members"/>
</dbReference>
<feature type="domain" description="GTP-eEF1A C-terminal" evidence="3">
    <location>
        <begin position="68"/>
        <end position="176"/>
    </location>
</feature>
<protein>
    <submittedName>
        <fullName evidence="4">Translation elongation factor EF1A/initiation factor IF2gamma family protein</fullName>
    </submittedName>
</protein>
<keyword evidence="4" id="KW-0251">Elongation factor</keyword>
<dbReference type="GO" id="GO:0003746">
    <property type="term" value="F:translation elongation factor activity"/>
    <property type="evidence" value="ECO:0007669"/>
    <property type="project" value="UniProtKB-KW"/>
</dbReference>
<dbReference type="GO" id="GO:0003743">
    <property type="term" value="F:translation initiation factor activity"/>
    <property type="evidence" value="ECO:0007669"/>
    <property type="project" value="UniProtKB-KW"/>
</dbReference>
<dbReference type="EMBL" id="CM000786">
    <property type="protein sequence ID" value="AQK42937.1"/>
    <property type="molecule type" value="Genomic_DNA"/>
</dbReference>
<proteinExistence type="predicted"/>
<dbReference type="SUPFAM" id="SSF50465">
    <property type="entry name" value="EF-Tu/eEF-1alpha/eIF2-gamma C-terminal domain"/>
    <property type="match status" value="1"/>
</dbReference>
<keyword evidence="2" id="KW-0342">GTP-binding</keyword>